<protein>
    <recommendedName>
        <fullName evidence="3">Tail tape measure protein</fullName>
    </recommendedName>
</protein>
<organism evidence="1 2">
    <name type="scientific">Pseudomonas syringae pv. tomato</name>
    <dbReference type="NCBI Taxonomy" id="323"/>
    <lineage>
        <taxon>Bacteria</taxon>
        <taxon>Pseudomonadati</taxon>
        <taxon>Pseudomonadota</taxon>
        <taxon>Gammaproteobacteria</taxon>
        <taxon>Pseudomonadales</taxon>
        <taxon>Pseudomonadaceae</taxon>
        <taxon>Pseudomonas</taxon>
    </lineage>
</organism>
<name>A0AAV1BG96_PSEUB</name>
<gene>
    <name evidence="1" type="ORF">DAPPPG215_07250</name>
</gene>
<reference evidence="1" key="1">
    <citation type="submission" date="2023-03" db="EMBL/GenBank/DDBJ databases">
        <authorList>
            <person name="Pothier F. J."/>
        </authorList>
    </citation>
    <scope>NUCLEOTIDE SEQUENCE</scope>
    <source>
        <strain evidence="1">DAPP-PG 215</strain>
    </source>
</reference>
<dbReference type="EMBL" id="OX458335">
    <property type="protein sequence ID" value="CAI8793574.1"/>
    <property type="molecule type" value="Genomic_DNA"/>
</dbReference>
<evidence type="ECO:0000313" key="2">
    <source>
        <dbReference type="Proteomes" id="UP001177000"/>
    </source>
</evidence>
<evidence type="ECO:0008006" key="3">
    <source>
        <dbReference type="Google" id="ProtNLM"/>
    </source>
</evidence>
<proteinExistence type="predicted"/>
<sequence length="96" mass="10383">MANNLALGLVIGGSVSSTLGSAFSTVEGRIKKLEQQGSQAKVLRNTIGETMRLRDEWKKAHDSGAASASGLLRKLENNLDTLRKQGVQVGKLRQEY</sequence>
<evidence type="ECO:0000313" key="1">
    <source>
        <dbReference type="EMBL" id="CAI8793574.1"/>
    </source>
</evidence>
<dbReference type="AlphaFoldDB" id="A0AAV1BG96"/>
<accession>A0AAV1BG96</accession>
<dbReference type="Proteomes" id="UP001177000">
    <property type="component" value="Chromosome"/>
</dbReference>